<evidence type="ECO:0000256" key="1">
    <source>
        <dbReference type="SAM" id="MobiDB-lite"/>
    </source>
</evidence>
<proteinExistence type="predicted"/>
<organism evidence="2 3">
    <name type="scientific">Linum trigynum</name>
    <dbReference type="NCBI Taxonomy" id="586398"/>
    <lineage>
        <taxon>Eukaryota</taxon>
        <taxon>Viridiplantae</taxon>
        <taxon>Streptophyta</taxon>
        <taxon>Embryophyta</taxon>
        <taxon>Tracheophyta</taxon>
        <taxon>Spermatophyta</taxon>
        <taxon>Magnoliopsida</taxon>
        <taxon>eudicotyledons</taxon>
        <taxon>Gunneridae</taxon>
        <taxon>Pentapetalae</taxon>
        <taxon>rosids</taxon>
        <taxon>fabids</taxon>
        <taxon>Malpighiales</taxon>
        <taxon>Linaceae</taxon>
        <taxon>Linum</taxon>
    </lineage>
</organism>
<dbReference type="Proteomes" id="UP001497516">
    <property type="component" value="Chromosome 1"/>
</dbReference>
<sequence length="159" mass="17262">MDRAAATMEVGLTLEEGRSLNKGGRQRASVETSLSLGQTKQQRAAQYPSQAGPVDAADYQHFNEAGEENVGQKKKKRKGMGLASGGRSTADLIGEEDYFVGPAGSFEMRGQGEATRKKNKKFMPQHPNSSKGINLEIDPEGKGKKNKAVVFRQKPPLQE</sequence>
<feature type="compositionally biased region" description="Polar residues" evidence="1">
    <location>
        <begin position="29"/>
        <end position="49"/>
    </location>
</feature>
<evidence type="ECO:0000313" key="2">
    <source>
        <dbReference type="EMBL" id="CAL1355881.1"/>
    </source>
</evidence>
<evidence type="ECO:0000313" key="3">
    <source>
        <dbReference type="Proteomes" id="UP001497516"/>
    </source>
</evidence>
<dbReference type="AlphaFoldDB" id="A0AAV2CIU8"/>
<keyword evidence="3" id="KW-1185">Reference proteome</keyword>
<gene>
    <name evidence="2" type="ORF">LTRI10_LOCUS3612</name>
</gene>
<feature type="region of interest" description="Disordered" evidence="1">
    <location>
        <begin position="1"/>
        <end position="159"/>
    </location>
</feature>
<name>A0AAV2CIU8_9ROSI</name>
<accession>A0AAV2CIU8</accession>
<reference evidence="2 3" key="1">
    <citation type="submission" date="2024-04" db="EMBL/GenBank/DDBJ databases">
        <authorList>
            <person name="Fracassetti M."/>
        </authorList>
    </citation>
    <scope>NUCLEOTIDE SEQUENCE [LARGE SCALE GENOMIC DNA]</scope>
</reference>
<dbReference type="EMBL" id="OZ034813">
    <property type="protein sequence ID" value="CAL1355881.1"/>
    <property type="molecule type" value="Genomic_DNA"/>
</dbReference>
<protein>
    <submittedName>
        <fullName evidence="2">Uncharacterized protein</fullName>
    </submittedName>
</protein>